<comment type="caution">
    <text evidence="2">The sequence shown here is derived from an EMBL/GenBank/DDBJ whole genome shotgun (WGS) entry which is preliminary data.</text>
</comment>
<dbReference type="AlphaFoldDB" id="A0A109KQZ3"/>
<accession>A0A109KQZ3</accession>
<keyword evidence="1" id="KW-0812">Transmembrane</keyword>
<dbReference type="EMBL" id="LCYC01000048">
    <property type="protein sequence ID" value="KWV73778.1"/>
    <property type="molecule type" value="Genomic_DNA"/>
</dbReference>
<proteinExistence type="predicted"/>
<organism evidence="2 3">
    <name type="scientific">Pseudomonas fluorescens</name>
    <dbReference type="NCBI Taxonomy" id="294"/>
    <lineage>
        <taxon>Bacteria</taxon>
        <taxon>Pseudomonadati</taxon>
        <taxon>Pseudomonadota</taxon>
        <taxon>Gammaproteobacteria</taxon>
        <taxon>Pseudomonadales</taxon>
        <taxon>Pseudomonadaceae</taxon>
        <taxon>Pseudomonas</taxon>
    </lineage>
</organism>
<keyword evidence="1" id="KW-0472">Membrane</keyword>
<evidence type="ECO:0000313" key="2">
    <source>
        <dbReference type="EMBL" id="KWV73778.1"/>
    </source>
</evidence>
<sequence>MSEKTKPKQYGLFIFVIFLGVLKVWEVFSVGPALITAFACAILFLVFLLGVRINQNLDKKIEEHDAKNRAVIDHNDKLIGLEMARKNEIKRQKLEKLGIGDL</sequence>
<evidence type="ECO:0000256" key="1">
    <source>
        <dbReference type="SAM" id="Phobius"/>
    </source>
</evidence>
<keyword evidence="1" id="KW-1133">Transmembrane helix</keyword>
<protein>
    <submittedName>
        <fullName evidence="2">Uncharacterized protein</fullName>
    </submittedName>
</protein>
<dbReference type="RefSeq" id="WP_056788958.1">
    <property type="nucleotide sequence ID" value="NZ_LCYC01000048.1"/>
</dbReference>
<name>A0A109KQZ3_PSEFL</name>
<gene>
    <name evidence="2" type="ORF">PFL603g_03890</name>
</gene>
<feature type="transmembrane region" description="Helical" evidence="1">
    <location>
        <begin position="34"/>
        <end position="51"/>
    </location>
</feature>
<dbReference type="PATRIC" id="fig|294.195.peg.4162"/>
<reference evidence="2 3" key="1">
    <citation type="submission" date="2015-05" db="EMBL/GenBank/DDBJ databases">
        <title>A genomic and transcriptomic approach to investigate the blue pigment phenotype in Pseudomonas fluorescens.</title>
        <authorList>
            <person name="Andreani N.A."/>
            <person name="Cardazzo B."/>
        </authorList>
    </citation>
    <scope>NUCLEOTIDE SEQUENCE [LARGE SCALE GENOMIC DNA]</scope>
    <source>
        <strain evidence="2 3">Ps_40</strain>
    </source>
</reference>
<dbReference type="Proteomes" id="UP000063434">
    <property type="component" value="Unassembled WGS sequence"/>
</dbReference>
<feature type="transmembrane region" description="Helical" evidence="1">
    <location>
        <begin position="12"/>
        <end position="28"/>
    </location>
</feature>
<evidence type="ECO:0000313" key="3">
    <source>
        <dbReference type="Proteomes" id="UP000063434"/>
    </source>
</evidence>